<keyword evidence="3 9" id="KW-0808">Transferase</keyword>
<dbReference type="GO" id="GO:0017095">
    <property type="term" value="F:heparan sulfate 6-sulfotransferase activity"/>
    <property type="evidence" value="ECO:0007669"/>
    <property type="project" value="TreeGrafter"/>
</dbReference>
<keyword evidence="11" id="KW-0732">Signal</keyword>
<dbReference type="InterPro" id="IPR027417">
    <property type="entry name" value="P-loop_NTPase"/>
</dbReference>
<comment type="catalytic activity">
    <reaction evidence="9">
        <text>alpha-D-glucosaminyl-[heparan sulfate](n) + 3'-phosphoadenylyl sulfate = 6-sulfo-alpha-D-glucosaminyl-[heparan sulfate](n) + adenosine 3',5'-bisphosphate + H(+)</text>
        <dbReference type="Rhea" id="RHEA:56604"/>
        <dbReference type="Rhea" id="RHEA-COMP:9830"/>
        <dbReference type="Rhea" id="RHEA-COMP:14621"/>
        <dbReference type="ChEBI" id="CHEBI:15378"/>
        <dbReference type="ChEBI" id="CHEBI:58339"/>
        <dbReference type="ChEBI" id="CHEBI:58343"/>
        <dbReference type="ChEBI" id="CHEBI:58388"/>
        <dbReference type="ChEBI" id="CHEBI:140604"/>
    </reaction>
</comment>
<dbReference type="Pfam" id="PF03567">
    <property type="entry name" value="Sulfotransfer_2"/>
    <property type="match status" value="1"/>
</dbReference>
<protein>
    <recommendedName>
        <fullName evidence="9">Heparan-sulfate 6-O-sulfotransferase</fullName>
        <ecNumber evidence="9">2.8.2.-</ecNumber>
    </recommendedName>
</protein>
<evidence type="ECO:0000313" key="13">
    <source>
        <dbReference type="Proteomes" id="UP000050525"/>
    </source>
</evidence>
<evidence type="ECO:0000256" key="10">
    <source>
        <dbReference type="SAM" id="MobiDB-lite"/>
    </source>
</evidence>
<comment type="caution">
    <text evidence="12">The sequence shown here is derived from an EMBL/GenBank/DDBJ whole genome shotgun (WGS) entry which is preliminary data.</text>
</comment>
<keyword evidence="7 9" id="KW-0472">Membrane</keyword>
<evidence type="ECO:0000256" key="3">
    <source>
        <dbReference type="ARBA" id="ARBA00022679"/>
    </source>
</evidence>
<dbReference type="AlphaFoldDB" id="A0A151NUJ4"/>
<dbReference type="PANTHER" id="PTHR12812:SF1">
    <property type="entry name" value="HEPARAN-SULFATE 6-O-SULFOTRANSFERASE 1"/>
    <property type="match status" value="1"/>
</dbReference>
<dbReference type="FunFam" id="3.40.50.300:FF:000852">
    <property type="entry name" value="Heparan-sulfate 6-O-sulfotransferase"/>
    <property type="match status" value="1"/>
</dbReference>
<evidence type="ECO:0000256" key="9">
    <source>
        <dbReference type="RuleBase" id="RU364122"/>
    </source>
</evidence>
<keyword evidence="6" id="KW-1133">Transmembrane helix</keyword>
<dbReference type="eggNOG" id="KOG3955">
    <property type="taxonomic scope" value="Eukaryota"/>
</dbReference>
<proteinExistence type="inferred from homology"/>
<comment type="subcellular location">
    <subcellularLocation>
        <location evidence="1 9">Membrane</location>
        <topology evidence="1 9">Single-pass type II membrane protein</topology>
    </subcellularLocation>
</comment>
<evidence type="ECO:0000256" key="8">
    <source>
        <dbReference type="ARBA" id="ARBA00023180"/>
    </source>
</evidence>
<accession>A0A151NUJ4</accession>
<feature type="chain" id="PRO_5007586387" description="Heparan-sulfate 6-O-sulfotransferase" evidence="11">
    <location>
        <begin position="20"/>
        <end position="311"/>
    </location>
</feature>
<evidence type="ECO:0000256" key="5">
    <source>
        <dbReference type="ARBA" id="ARBA00022968"/>
    </source>
</evidence>
<dbReference type="GO" id="GO:0016020">
    <property type="term" value="C:membrane"/>
    <property type="evidence" value="ECO:0007669"/>
    <property type="project" value="UniProtKB-SubCell"/>
</dbReference>
<keyword evidence="5 9" id="KW-0735">Signal-anchor</keyword>
<name>A0A151NUJ4_ALLMI</name>
<feature type="region of interest" description="Disordered" evidence="10">
    <location>
        <begin position="279"/>
        <end position="299"/>
    </location>
</feature>
<gene>
    <name evidence="12" type="primary">HS6ST1</name>
    <name evidence="12" type="ORF">Y1Q_0013228</name>
</gene>
<dbReference type="InterPro" id="IPR005331">
    <property type="entry name" value="Sulfotransferase"/>
</dbReference>
<evidence type="ECO:0000256" key="4">
    <source>
        <dbReference type="ARBA" id="ARBA00022692"/>
    </source>
</evidence>
<evidence type="ECO:0000256" key="2">
    <source>
        <dbReference type="ARBA" id="ARBA00010109"/>
    </source>
</evidence>
<feature type="signal peptide" evidence="11">
    <location>
        <begin position="1"/>
        <end position="19"/>
    </location>
</feature>
<dbReference type="InterPro" id="IPR010635">
    <property type="entry name" value="Heparan_SO4-6-sulfoTrfase"/>
</dbReference>
<keyword evidence="13" id="KW-1185">Reference proteome</keyword>
<dbReference type="PANTHER" id="PTHR12812">
    <property type="entry name" value="HEPARAN SULFATE 6-O-SULFOTRANSFERASE 3"/>
    <property type="match status" value="1"/>
</dbReference>
<dbReference type="STRING" id="8496.A0A151NUJ4"/>
<dbReference type="EC" id="2.8.2.-" evidence="9"/>
<comment type="similarity">
    <text evidence="2 9">Belongs to the sulfotransferase 6 family.</text>
</comment>
<evidence type="ECO:0000313" key="12">
    <source>
        <dbReference type="EMBL" id="KYO40413.1"/>
    </source>
</evidence>
<evidence type="ECO:0000256" key="1">
    <source>
        <dbReference type="ARBA" id="ARBA00004606"/>
    </source>
</evidence>
<dbReference type="Proteomes" id="UP000050525">
    <property type="component" value="Unassembled WGS sequence"/>
</dbReference>
<evidence type="ECO:0000256" key="11">
    <source>
        <dbReference type="SAM" id="SignalP"/>
    </source>
</evidence>
<reference evidence="12 13" key="1">
    <citation type="journal article" date="2012" name="Genome Biol.">
        <title>Sequencing three crocodilian genomes to illuminate the evolution of archosaurs and amniotes.</title>
        <authorList>
            <person name="St John J.A."/>
            <person name="Braun E.L."/>
            <person name="Isberg S.R."/>
            <person name="Miles L.G."/>
            <person name="Chong A.Y."/>
            <person name="Gongora J."/>
            <person name="Dalzell P."/>
            <person name="Moran C."/>
            <person name="Bed'hom B."/>
            <person name="Abzhanov A."/>
            <person name="Burgess S.C."/>
            <person name="Cooksey A.M."/>
            <person name="Castoe T.A."/>
            <person name="Crawford N.G."/>
            <person name="Densmore L.D."/>
            <person name="Drew J.C."/>
            <person name="Edwards S.V."/>
            <person name="Faircloth B.C."/>
            <person name="Fujita M.K."/>
            <person name="Greenwold M.J."/>
            <person name="Hoffmann F.G."/>
            <person name="Howard J.M."/>
            <person name="Iguchi T."/>
            <person name="Janes D.E."/>
            <person name="Khan S.Y."/>
            <person name="Kohno S."/>
            <person name="de Koning A.J."/>
            <person name="Lance S.L."/>
            <person name="McCarthy F.M."/>
            <person name="McCormack J.E."/>
            <person name="Merchant M.E."/>
            <person name="Peterson D.G."/>
            <person name="Pollock D.D."/>
            <person name="Pourmand N."/>
            <person name="Raney B.J."/>
            <person name="Roessler K.A."/>
            <person name="Sanford J.R."/>
            <person name="Sawyer R.H."/>
            <person name="Schmidt C.J."/>
            <person name="Triplett E.W."/>
            <person name="Tuberville T.D."/>
            <person name="Venegas-Anaya M."/>
            <person name="Howard J.T."/>
            <person name="Jarvis E.D."/>
            <person name="Guillette L.J.Jr."/>
            <person name="Glenn T.C."/>
            <person name="Green R.E."/>
            <person name="Ray D.A."/>
        </authorList>
    </citation>
    <scope>NUCLEOTIDE SEQUENCE [LARGE SCALE GENOMIC DNA]</scope>
    <source>
        <strain evidence="12">KSC_2009_1</strain>
    </source>
</reference>
<organism evidence="12 13">
    <name type="scientific">Alligator mississippiensis</name>
    <name type="common">American alligator</name>
    <dbReference type="NCBI Taxonomy" id="8496"/>
    <lineage>
        <taxon>Eukaryota</taxon>
        <taxon>Metazoa</taxon>
        <taxon>Chordata</taxon>
        <taxon>Craniata</taxon>
        <taxon>Vertebrata</taxon>
        <taxon>Euteleostomi</taxon>
        <taxon>Archelosauria</taxon>
        <taxon>Archosauria</taxon>
        <taxon>Crocodylia</taxon>
        <taxon>Alligatoridae</taxon>
        <taxon>Alligatorinae</taxon>
        <taxon>Alligator</taxon>
    </lineage>
</organism>
<sequence>MKLVTRLHLAHILTHGSLWLYPLLPLTPEIWEVASIEGNWAPLQLLVTVQPRKVKYQGLPPAPYTAQSRVQSFRKRKFYYITLLRDPVSRYLSEWRHVQRGATWKTSLHMCDGRTPTPEELPSCYEGTDWSGCTLQEFMDCPYNLANNRQVRMLADLSLVGCYNMSFIPENKRAQILLESAKKNLKDMAFFGLTEFQRKTQYLFERTFNLKFIRPFMQYNSTRAGGVEVDNNTIRRIEELNDLDMQLYDYAKDLFQQRYQYKRQLERMEQRIKNREERLLHRSNEALPKEETEEQGRLPTEDYMSHIIEKW</sequence>
<keyword evidence="8" id="KW-0325">Glycoprotein</keyword>
<dbReference type="Gene3D" id="3.40.50.300">
    <property type="entry name" value="P-loop containing nucleotide triphosphate hydrolases"/>
    <property type="match status" value="1"/>
</dbReference>
<dbReference type="EMBL" id="AKHW03001930">
    <property type="protein sequence ID" value="KYO40413.1"/>
    <property type="molecule type" value="Genomic_DNA"/>
</dbReference>
<evidence type="ECO:0000256" key="7">
    <source>
        <dbReference type="ARBA" id="ARBA00023136"/>
    </source>
</evidence>
<comment type="function">
    <text evidence="9">6-O-sulfation enzyme which catalyzes the transfer of sulfate from 3'-phosphoadenosine 5'-phosphosulfate (PAPS) to position 6 of the N-sulfoglucosamine residue (GlcNS) of heparan sulfate.</text>
</comment>
<evidence type="ECO:0000256" key="6">
    <source>
        <dbReference type="ARBA" id="ARBA00022989"/>
    </source>
</evidence>
<keyword evidence="4" id="KW-0812">Transmembrane</keyword>